<accession>A0A510G6I0</accession>
<dbReference type="EMBL" id="AP019563">
    <property type="protein sequence ID" value="BBJ30996.1"/>
    <property type="molecule type" value="Genomic_DNA"/>
</dbReference>
<feature type="transmembrane region" description="Helical" evidence="8">
    <location>
        <begin position="781"/>
        <end position="809"/>
    </location>
</feature>
<dbReference type="GO" id="GO:0005886">
    <property type="term" value="C:plasma membrane"/>
    <property type="evidence" value="ECO:0007669"/>
    <property type="project" value="UniProtKB-SubCell"/>
</dbReference>
<evidence type="ECO:0000256" key="9">
    <source>
        <dbReference type="SAM" id="SignalP"/>
    </source>
</evidence>
<comment type="similarity">
    <text evidence="2">Belongs to the TrbL/VirB6 family.</text>
</comment>
<evidence type="ECO:0000256" key="8">
    <source>
        <dbReference type="SAM" id="Phobius"/>
    </source>
</evidence>
<feature type="transmembrane region" description="Helical" evidence="8">
    <location>
        <begin position="616"/>
        <end position="641"/>
    </location>
</feature>
<keyword evidence="11" id="KW-1185">Reference proteome</keyword>
<evidence type="ECO:0000256" key="5">
    <source>
        <dbReference type="ARBA" id="ARBA00022729"/>
    </source>
</evidence>
<evidence type="ECO:0000256" key="6">
    <source>
        <dbReference type="ARBA" id="ARBA00022989"/>
    </source>
</evidence>
<feature type="chain" id="PRO_5022226883" description="Type IV secretion system protein VirB6" evidence="9">
    <location>
        <begin position="22"/>
        <end position="896"/>
    </location>
</feature>
<evidence type="ECO:0000256" key="4">
    <source>
        <dbReference type="ARBA" id="ARBA00022692"/>
    </source>
</evidence>
<dbReference type="InterPro" id="IPR007688">
    <property type="entry name" value="Conjugal_tfr_TrbL/VirB6"/>
</dbReference>
<proteinExistence type="inferred from homology"/>
<feature type="transmembrane region" description="Helical" evidence="8">
    <location>
        <begin position="521"/>
        <end position="542"/>
    </location>
</feature>
<protein>
    <recommendedName>
        <fullName evidence="12">Type IV secretion system protein VirB6</fullName>
    </recommendedName>
</protein>
<feature type="transmembrane region" description="Helical" evidence="8">
    <location>
        <begin position="653"/>
        <end position="679"/>
    </location>
</feature>
<keyword evidence="7 8" id="KW-0472">Membrane</keyword>
<evidence type="ECO:0000256" key="3">
    <source>
        <dbReference type="ARBA" id="ARBA00022475"/>
    </source>
</evidence>
<name>A0A510G6I0_9RICK</name>
<keyword evidence="4 8" id="KW-0812">Transmembrane</keyword>
<sequence>MMKILKSLVLLVLFMAMPAKAVDTFSWMSTGFSGLKSLFGCLEVPEFTSFQEGNIGISLSTAGTWQSTGNAVEKGKLLKINWSTSGITPAPRKYLVLYRIDPRFSTPQVFIKTYNYSKLQFEALGFPRFVTDNNSETPGAIPPDKDLDALSFTKMFDSVRYFNYSNGNSRIQVNAGDVVNISLVGKDNFFSPNTPKLPNTVDNILTQELDSSIFAASALYTQSNLGNFDNRIIYSSAEQVCNLIDASRDPEKSSGCSGTGSATKYKSINNGVLVGKPMMIGAVQNFMGLINSCPANAGINTSPTCYYDQGRGMIITVGGQVIKGRDQSFVNSGSTQSSFIYYQATSGGTMDFTSDWQVSNMFSNSVLMSDWSRNFSNYASFVDYINKNDWSANFLYFGRYSMIVEIGNGTNSISPGDQQNIKLEYLITSDGTLPDPSIRGTLVDYNFATDAPQDGYLWLRVVNPNSNIQGIVSVNYANYTGTTWFSDIIYNGAIKPITDQFRTFSQNFYIKLVKNSAVQNIAKAALTLYITIFGLMFVAGALKLTAVEVITRICKIAIVAFLIREESWSFFNTYFFSAFTDGIDFFVTNVVGATSSKSNIFGFIDPIFNKYTNGRIWGLLFIELLQIHNGLAFIAIITIYSLITYFRAILEVIIGYVIAFIGVTVMISLAPFFIILMLFEKTKSLFDNWISTLLSYVVQPTILLIFFLLIDQVLSEQLLKVVVRACWDTLIPIKIGLDLTNLGIPINFSFTLPFLPGIPFYIPDVPEISSSNILTNNANTFLVLFTTALLFYSYCLMSYGLVAFVNIVVGMLTNVTPARISGNYQERSDPVGAVMQDIGSVTKPIKKAAMAPARVFKDKIIDQNYKARKPEGGGEFTNKFLAERNDVKKEEVTKLF</sequence>
<dbReference type="GO" id="GO:0030255">
    <property type="term" value="P:protein secretion by the type IV secretion system"/>
    <property type="evidence" value="ECO:0007669"/>
    <property type="project" value="InterPro"/>
</dbReference>
<evidence type="ECO:0000313" key="11">
    <source>
        <dbReference type="Proteomes" id="UP000321183"/>
    </source>
</evidence>
<evidence type="ECO:0000256" key="1">
    <source>
        <dbReference type="ARBA" id="ARBA00004651"/>
    </source>
</evidence>
<dbReference type="Proteomes" id="UP000321183">
    <property type="component" value="Chromosome"/>
</dbReference>
<evidence type="ECO:0000313" key="10">
    <source>
        <dbReference type="EMBL" id="BBJ30996.1"/>
    </source>
</evidence>
<evidence type="ECO:0008006" key="12">
    <source>
        <dbReference type="Google" id="ProtNLM"/>
    </source>
</evidence>
<keyword evidence="5 9" id="KW-0732">Signal</keyword>
<feature type="signal peptide" evidence="9">
    <location>
        <begin position="1"/>
        <end position="21"/>
    </location>
</feature>
<comment type="subcellular location">
    <subcellularLocation>
        <location evidence="1">Cell membrane</location>
        <topology evidence="1">Multi-pass membrane protein</topology>
    </subcellularLocation>
</comment>
<evidence type="ECO:0000256" key="2">
    <source>
        <dbReference type="ARBA" id="ARBA00007802"/>
    </source>
</evidence>
<dbReference type="KEGG" id="ras:RAS_01050"/>
<feature type="transmembrane region" description="Helical" evidence="8">
    <location>
        <begin position="691"/>
        <end position="710"/>
    </location>
</feature>
<dbReference type="Pfam" id="PF04610">
    <property type="entry name" value="TrbL"/>
    <property type="match status" value="1"/>
</dbReference>
<dbReference type="AlphaFoldDB" id="A0A510G6I0"/>
<gene>
    <name evidence="10" type="ORF">RAS_01050</name>
</gene>
<organism evidence="10 11">
    <name type="scientific">Rickettsia asiatica</name>
    <dbReference type="NCBI Taxonomy" id="238800"/>
    <lineage>
        <taxon>Bacteria</taxon>
        <taxon>Pseudomonadati</taxon>
        <taxon>Pseudomonadota</taxon>
        <taxon>Alphaproteobacteria</taxon>
        <taxon>Rickettsiales</taxon>
        <taxon>Rickettsiaceae</taxon>
        <taxon>Rickettsieae</taxon>
        <taxon>Rickettsia</taxon>
        <taxon>spotted fever group</taxon>
    </lineage>
</organism>
<keyword evidence="3" id="KW-1003">Cell membrane</keyword>
<evidence type="ECO:0000256" key="7">
    <source>
        <dbReference type="ARBA" id="ARBA00023136"/>
    </source>
</evidence>
<keyword evidence="6 8" id="KW-1133">Transmembrane helix</keyword>
<reference evidence="10 11" key="1">
    <citation type="submission" date="2019-04" db="EMBL/GenBank/DDBJ databases">
        <title>Draft genome sequence of Rickettsia asiatica Maytaro1284.</title>
        <authorList>
            <person name="Thu M."/>
            <person name="Qiu Y."/>
            <person name="Nakao R."/>
        </authorList>
    </citation>
    <scope>NUCLEOTIDE SEQUENCE [LARGE SCALE GENOMIC DNA]</scope>
    <source>
        <strain evidence="10 11">Maytaro1284</strain>
    </source>
</reference>